<name>A0ABS9ELF9_9BACT</name>
<dbReference type="Gene3D" id="3.40.50.300">
    <property type="entry name" value="P-loop containing nucleotide triphosphate hydrolases"/>
    <property type="match status" value="1"/>
</dbReference>
<dbReference type="EMBL" id="JAKGUD010000003">
    <property type="protein sequence ID" value="MCF4141990.1"/>
    <property type="molecule type" value="Genomic_DNA"/>
</dbReference>
<evidence type="ECO:0000313" key="2">
    <source>
        <dbReference type="Proteomes" id="UP001200430"/>
    </source>
</evidence>
<comment type="caution">
    <text evidence="1">The sequence shown here is derived from an EMBL/GenBank/DDBJ whole genome shotgun (WGS) entry which is preliminary data.</text>
</comment>
<accession>A0ABS9ELF9</accession>
<sequence length="254" mass="28206">MSDLSSFLEGSSAWGEMESALNRGMLPSALAIVAPQSLHTSLLRKAAELWLCDDLIGCGSCPSCLAWSEDGHPDLIVASEEGAPSVDQCRRMSEELLLRPVVASRRIAVVPDADRMSLNSANSLLKITEEPPESGHLFFLLREDRMIPTLRSRVWTLRFSSEDLLKSVSLPSGKGQWIAWLGKSARIDRGDLLLELEGMSRKLVEDGRLKTASAVDQLIFMAERTHLSTAMIGDLAFLSIEEEYPFERIFDDIW</sequence>
<gene>
    <name evidence="1" type="ORF">L2W38_04065</name>
</gene>
<dbReference type="RefSeq" id="WP_236098748.1">
    <property type="nucleotide sequence ID" value="NZ_JAKGUD010000003.1"/>
</dbReference>
<dbReference type="InterPro" id="IPR027417">
    <property type="entry name" value="P-loop_NTPase"/>
</dbReference>
<evidence type="ECO:0000313" key="1">
    <source>
        <dbReference type="EMBL" id="MCF4141990.1"/>
    </source>
</evidence>
<organism evidence="1 2">
    <name type="scientific">Dethiosulfovibrio marinus</name>
    <dbReference type="NCBI Taxonomy" id="133532"/>
    <lineage>
        <taxon>Bacteria</taxon>
        <taxon>Thermotogati</taxon>
        <taxon>Synergistota</taxon>
        <taxon>Synergistia</taxon>
        <taxon>Synergistales</taxon>
        <taxon>Dethiosulfovibrionaceae</taxon>
        <taxon>Dethiosulfovibrio</taxon>
    </lineage>
</organism>
<proteinExistence type="predicted"/>
<dbReference type="Proteomes" id="UP001200430">
    <property type="component" value="Unassembled WGS sequence"/>
</dbReference>
<keyword evidence="2" id="KW-1185">Reference proteome</keyword>
<protein>
    <recommendedName>
        <fullName evidence="3">DNA polymerase III subunit delta</fullName>
    </recommendedName>
</protein>
<evidence type="ECO:0008006" key="3">
    <source>
        <dbReference type="Google" id="ProtNLM"/>
    </source>
</evidence>
<reference evidence="1 2" key="1">
    <citation type="submission" date="2022-01" db="EMBL/GenBank/DDBJ databases">
        <title>Dethiosulfovibrio faecalis sp. nov., a novel proteolytic, non-sulfur-reducing bacterium isolated from a marine aquaculture solid waste bioreactor.</title>
        <authorList>
            <person name="Grabowski S."/>
            <person name="Apolinario E."/>
            <person name="Schneider N."/>
            <person name="Marshall C.W."/>
            <person name="Sowers K.R."/>
        </authorList>
    </citation>
    <scope>NUCLEOTIDE SEQUENCE [LARGE SCALE GENOMIC DNA]</scope>
    <source>
        <strain evidence="1 2">DSM 12537</strain>
    </source>
</reference>
<dbReference type="SUPFAM" id="SSF52540">
    <property type="entry name" value="P-loop containing nucleoside triphosphate hydrolases"/>
    <property type="match status" value="1"/>
</dbReference>
<dbReference type="Pfam" id="PF13177">
    <property type="entry name" value="DNA_pol3_delta2"/>
    <property type="match status" value="1"/>
</dbReference>